<dbReference type="PANTHER" id="PTHR43384:SF10">
    <property type="entry name" value="ATPASE INVOLVED IN CHROMOSOME PARTITIONING, PARA_MIND FAMILY"/>
    <property type="match status" value="1"/>
</dbReference>
<dbReference type="EMBL" id="OBEJ01000002">
    <property type="protein sequence ID" value="SNZ12553.1"/>
    <property type="molecule type" value="Genomic_DNA"/>
</dbReference>
<dbReference type="GO" id="GO:0005829">
    <property type="term" value="C:cytosol"/>
    <property type="evidence" value="ECO:0007669"/>
    <property type="project" value="TreeGrafter"/>
</dbReference>
<dbReference type="SUPFAM" id="SSF52540">
    <property type="entry name" value="P-loop containing nucleoside triphosphate hydrolases"/>
    <property type="match status" value="1"/>
</dbReference>
<feature type="compositionally biased region" description="Acidic residues" evidence="3">
    <location>
        <begin position="332"/>
        <end position="371"/>
    </location>
</feature>
<dbReference type="GO" id="GO:0009898">
    <property type="term" value="C:cytoplasmic side of plasma membrane"/>
    <property type="evidence" value="ECO:0007669"/>
    <property type="project" value="TreeGrafter"/>
</dbReference>
<dbReference type="Pfam" id="PF10609">
    <property type="entry name" value="ParA"/>
    <property type="match status" value="1"/>
</dbReference>
<dbReference type="InterPro" id="IPR050625">
    <property type="entry name" value="ParA/MinD_ATPase"/>
</dbReference>
<organism evidence="4 5">
    <name type="scientific">Natronoarchaeum philippinense</name>
    <dbReference type="NCBI Taxonomy" id="558529"/>
    <lineage>
        <taxon>Archaea</taxon>
        <taxon>Methanobacteriati</taxon>
        <taxon>Methanobacteriota</taxon>
        <taxon>Stenosarchaea group</taxon>
        <taxon>Halobacteria</taxon>
        <taxon>Halobacteriales</taxon>
        <taxon>Natronoarchaeaceae</taxon>
    </lineage>
</organism>
<dbReference type="GO" id="GO:0051782">
    <property type="term" value="P:negative regulation of cell division"/>
    <property type="evidence" value="ECO:0007669"/>
    <property type="project" value="TreeGrafter"/>
</dbReference>
<dbReference type="Proteomes" id="UP000219453">
    <property type="component" value="Unassembled WGS sequence"/>
</dbReference>
<keyword evidence="4" id="KW-0969">Cilium</keyword>
<evidence type="ECO:0000256" key="2">
    <source>
        <dbReference type="ARBA" id="ARBA00022840"/>
    </source>
</evidence>
<evidence type="ECO:0000313" key="4">
    <source>
        <dbReference type="EMBL" id="SNZ12553.1"/>
    </source>
</evidence>
<proteinExistence type="predicted"/>
<dbReference type="AlphaFoldDB" id="A0A285NUF7"/>
<keyword evidence="1" id="KW-0547">Nucleotide-binding</keyword>
<keyword evidence="2" id="KW-0067">ATP-binding</keyword>
<keyword evidence="5" id="KW-1185">Reference proteome</keyword>
<feature type="compositionally biased region" description="Acidic residues" evidence="3">
    <location>
        <begin position="293"/>
        <end position="308"/>
    </location>
</feature>
<sequence length="502" mass="50802">MTGTVYAILGGKDDVGATATAVALGTSLAEQARRVAVIDADFAGDGVGATLGLGDADATLGDVVGGDADLDDALVETAHGLQVLPGDDAVPHPTDVRSHALVRAADRVRERFDIVLVDLGTTAGTAAAFALERVDGVVLTTTPANDAIAAVADAATVARYHGADVLGTAFTKVPDGTEIDHRAAADALDSDVLALVPEDGAVRESADAGTSLLRHDPDSPAAMVYWQLAERLAAGDFDGEPVAYEQPGASDATDPGVADETGANGSDSTARQDAAAESASESAEQTVGSGTDESPDSEPSETPVDEESPATAAAADEDAGEEPVAAVAPDGVAEEEPTTGDDDGDETPDDADGDDAGDDTAPDGIDSDGTADDATAATAEADNTTANEFSWDDGSASSSDDGDGSPAESNLQGSEEGAEAADSEHVDDGRRPDGTDQENEHTGDNDPTQAEDAAEEQTDDDEMEAAFKATMDKVREQREEESDDKEDTDDEDDSGGMFGIGG</sequence>
<dbReference type="InterPro" id="IPR033756">
    <property type="entry name" value="YlxH/NBP35"/>
</dbReference>
<dbReference type="GO" id="GO:0016887">
    <property type="term" value="F:ATP hydrolysis activity"/>
    <property type="evidence" value="ECO:0007669"/>
    <property type="project" value="TreeGrafter"/>
</dbReference>
<feature type="compositionally biased region" description="Low complexity" evidence="3">
    <location>
        <begin position="275"/>
        <end position="284"/>
    </location>
</feature>
<feature type="region of interest" description="Disordered" evidence="3">
    <location>
        <begin position="239"/>
        <end position="502"/>
    </location>
</feature>
<keyword evidence="4" id="KW-0966">Cell projection</keyword>
<dbReference type="RefSeq" id="WP_179747439.1">
    <property type="nucleotide sequence ID" value="NZ_OBEJ01000002.1"/>
</dbReference>
<protein>
    <submittedName>
        <fullName evidence="4">MinD-like ATPase involved in chromosome partitioning or flagellar assembly</fullName>
    </submittedName>
</protein>
<evidence type="ECO:0000256" key="3">
    <source>
        <dbReference type="SAM" id="MobiDB-lite"/>
    </source>
</evidence>
<feature type="compositionally biased region" description="Basic and acidic residues" evidence="3">
    <location>
        <begin position="422"/>
        <end position="444"/>
    </location>
</feature>
<evidence type="ECO:0000256" key="1">
    <source>
        <dbReference type="ARBA" id="ARBA00022741"/>
    </source>
</evidence>
<feature type="compositionally biased region" description="Acidic residues" evidence="3">
    <location>
        <begin position="479"/>
        <end position="494"/>
    </location>
</feature>
<feature type="compositionally biased region" description="Low complexity" evidence="3">
    <location>
        <begin position="372"/>
        <end position="399"/>
    </location>
</feature>
<evidence type="ECO:0000313" key="5">
    <source>
        <dbReference type="Proteomes" id="UP000219453"/>
    </source>
</evidence>
<gene>
    <name evidence="4" type="ORF">SAMN06269185_1803</name>
</gene>
<feature type="compositionally biased region" description="Acidic residues" evidence="3">
    <location>
        <begin position="452"/>
        <end position="464"/>
    </location>
</feature>
<reference evidence="4 5" key="1">
    <citation type="submission" date="2017-09" db="EMBL/GenBank/DDBJ databases">
        <authorList>
            <person name="Ehlers B."/>
            <person name="Leendertz F.H."/>
        </authorList>
    </citation>
    <scope>NUCLEOTIDE SEQUENCE [LARGE SCALE GENOMIC DNA]</scope>
    <source>
        <strain evidence="4 5">DSM 27208</strain>
    </source>
</reference>
<name>A0A285NUF7_NATPI</name>
<dbReference type="PANTHER" id="PTHR43384">
    <property type="entry name" value="SEPTUM SITE-DETERMINING PROTEIN MIND HOMOLOG, CHLOROPLASTIC-RELATED"/>
    <property type="match status" value="1"/>
</dbReference>
<dbReference type="GO" id="GO:0005524">
    <property type="term" value="F:ATP binding"/>
    <property type="evidence" value="ECO:0007669"/>
    <property type="project" value="UniProtKB-KW"/>
</dbReference>
<accession>A0A285NUF7</accession>
<dbReference type="Gene3D" id="3.40.50.300">
    <property type="entry name" value="P-loop containing nucleotide triphosphate hydrolases"/>
    <property type="match status" value="1"/>
</dbReference>
<keyword evidence="4" id="KW-0282">Flagellum</keyword>
<dbReference type="InterPro" id="IPR027417">
    <property type="entry name" value="P-loop_NTPase"/>
</dbReference>